<evidence type="ECO:0000313" key="9">
    <source>
        <dbReference type="EMBL" id="KAK4394377.1"/>
    </source>
</evidence>
<gene>
    <name evidence="9" type="ORF">Sango_1908500</name>
</gene>
<dbReference type="PANTHER" id="PTHR22930:SF281">
    <property type="entry name" value="NUCLEASE"/>
    <property type="match status" value="1"/>
</dbReference>
<keyword evidence="10" id="KW-1185">Reference proteome</keyword>
<accession>A0AAE1WJL3</accession>
<dbReference type="Proteomes" id="UP001289374">
    <property type="component" value="Unassembled WGS sequence"/>
</dbReference>
<dbReference type="AlphaFoldDB" id="A0AAE1WJL3"/>
<dbReference type="InterPro" id="IPR045249">
    <property type="entry name" value="HARBI1-like"/>
</dbReference>
<comment type="similarity">
    <text evidence="3">Belongs to the HARBI1 family.</text>
</comment>
<evidence type="ECO:0000256" key="3">
    <source>
        <dbReference type="ARBA" id="ARBA00006958"/>
    </source>
</evidence>
<proteinExistence type="inferred from homology"/>
<dbReference type="GO" id="GO:0004518">
    <property type="term" value="F:nuclease activity"/>
    <property type="evidence" value="ECO:0007669"/>
    <property type="project" value="UniProtKB-KW"/>
</dbReference>
<evidence type="ECO:0000256" key="6">
    <source>
        <dbReference type="ARBA" id="ARBA00022801"/>
    </source>
</evidence>
<reference evidence="9" key="1">
    <citation type="submission" date="2020-06" db="EMBL/GenBank/DDBJ databases">
        <authorList>
            <person name="Li T."/>
            <person name="Hu X."/>
            <person name="Zhang T."/>
            <person name="Song X."/>
            <person name="Zhang H."/>
            <person name="Dai N."/>
            <person name="Sheng W."/>
            <person name="Hou X."/>
            <person name="Wei L."/>
        </authorList>
    </citation>
    <scope>NUCLEOTIDE SEQUENCE</scope>
    <source>
        <strain evidence="9">K16</strain>
        <tissue evidence="9">Leaf</tissue>
    </source>
</reference>
<keyword evidence="5" id="KW-0479">Metal-binding</keyword>
<evidence type="ECO:0000256" key="5">
    <source>
        <dbReference type="ARBA" id="ARBA00022723"/>
    </source>
</evidence>
<evidence type="ECO:0000256" key="7">
    <source>
        <dbReference type="ARBA" id="ARBA00023242"/>
    </source>
</evidence>
<dbReference type="GO" id="GO:0046872">
    <property type="term" value="F:metal ion binding"/>
    <property type="evidence" value="ECO:0007669"/>
    <property type="project" value="UniProtKB-KW"/>
</dbReference>
<reference evidence="9" key="2">
    <citation type="journal article" date="2024" name="Plant">
        <title>Genomic evolution and insights into agronomic trait innovations of Sesamum species.</title>
        <authorList>
            <person name="Miao H."/>
            <person name="Wang L."/>
            <person name="Qu L."/>
            <person name="Liu H."/>
            <person name="Sun Y."/>
            <person name="Le M."/>
            <person name="Wang Q."/>
            <person name="Wei S."/>
            <person name="Zheng Y."/>
            <person name="Lin W."/>
            <person name="Duan Y."/>
            <person name="Cao H."/>
            <person name="Xiong S."/>
            <person name="Wang X."/>
            <person name="Wei L."/>
            <person name="Li C."/>
            <person name="Ma Q."/>
            <person name="Ju M."/>
            <person name="Zhao R."/>
            <person name="Li G."/>
            <person name="Mu C."/>
            <person name="Tian Q."/>
            <person name="Mei H."/>
            <person name="Zhang T."/>
            <person name="Gao T."/>
            <person name="Zhang H."/>
        </authorList>
    </citation>
    <scope>NUCLEOTIDE SEQUENCE</scope>
    <source>
        <strain evidence="9">K16</strain>
    </source>
</reference>
<dbReference type="PANTHER" id="PTHR22930">
    <property type="match status" value="1"/>
</dbReference>
<feature type="domain" description="DDE Tnp4" evidence="8">
    <location>
        <begin position="227"/>
        <end position="277"/>
    </location>
</feature>
<name>A0AAE1WJL3_9LAMI</name>
<keyword evidence="4" id="KW-0540">Nuclease</keyword>
<keyword evidence="7" id="KW-0539">Nucleus</keyword>
<evidence type="ECO:0000313" key="10">
    <source>
        <dbReference type="Proteomes" id="UP001289374"/>
    </source>
</evidence>
<dbReference type="EMBL" id="JACGWL010000010">
    <property type="protein sequence ID" value="KAK4394377.1"/>
    <property type="molecule type" value="Genomic_DNA"/>
</dbReference>
<dbReference type="GO" id="GO:0016787">
    <property type="term" value="F:hydrolase activity"/>
    <property type="evidence" value="ECO:0007669"/>
    <property type="project" value="UniProtKB-KW"/>
</dbReference>
<evidence type="ECO:0000256" key="1">
    <source>
        <dbReference type="ARBA" id="ARBA00001968"/>
    </source>
</evidence>
<comment type="caution">
    <text evidence="9">The sequence shown here is derived from an EMBL/GenBank/DDBJ whole genome shotgun (WGS) entry which is preliminary data.</text>
</comment>
<sequence length="298" mass="34319">MLQRDRWHTDPKQCVDTVDIRTPESRSGSTPLSVVISYTQSHCTPACLRRGAALEQDVTWKKSILRHSTMTTQLPSRRSQIPDRNFGFHCLVSIDSHTYLVFIESFGRHLDPKLRWQRRSYTLNTRIPDQGCFGALNGTFIDVRVPVHEKGRYRRYKFQVAMSVLGVCNPNMQFIYVFAGWEGSATNSCVLRDVVHRPSGLRVPIELFAFTYENGIVAIKGHKIWEELFKLNHSSARNVIERTFGLLKVCWGILRSPSFYPIKVQNRIILACCLLHNFLRNEMHDDPLESELPTNAEV</sequence>
<dbReference type="InterPro" id="IPR027806">
    <property type="entry name" value="HARBI1_dom"/>
</dbReference>
<dbReference type="GO" id="GO:0005634">
    <property type="term" value="C:nucleus"/>
    <property type="evidence" value="ECO:0007669"/>
    <property type="project" value="UniProtKB-SubCell"/>
</dbReference>
<feature type="domain" description="DDE Tnp4" evidence="8">
    <location>
        <begin position="138"/>
        <end position="193"/>
    </location>
</feature>
<comment type="subcellular location">
    <subcellularLocation>
        <location evidence="2">Nucleus</location>
    </subcellularLocation>
</comment>
<comment type="cofactor">
    <cofactor evidence="1">
        <name>a divalent metal cation</name>
        <dbReference type="ChEBI" id="CHEBI:60240"/>
    </cofactor>
</comment>
<keyword evidence="6" id="KW-0378">Hydrolase</keyword>
<organism evidence="9 10">
    <name type="scientific">Sesamum angolense</name>
    <dbReference type="NCBI Taxonomy" id="2727404"/>
    <lineage>
        <taxon>Eukaryota</taxon>
        <taxon>Viridiplantae</taxon>
        <taxon>Streptophyta</taxon>
        <taxon>Embryophyta</taxon>
        <taxon>Tracheophyta</taxon>
        <taxon>Spermatophyta</taxon>
        <taxon>Magnoliopsida</taxon>
        <taxon>eudicotyledons</taxon>
        <taxon>Gunneridae</taxon>
        <taxon>Pentapetalae</taxon>
        <taxon>asterids</taxon>
        <taxon>lamiids</taxon>
        <taxon>Lamiales</taxon>
        <taxon>Pedaliaceae</taxon>
        <taxon>Sesamum</taxon>
    </lineage>
</organism>
<evidence type="ECO:0000256" key="2">
    <source>
        <dbReference type="ARBA" id="ARBA00004123"/>
    </source>
</evidence>
<evidence type="ECO:0000259" key="8">
    <source>
        <dbReference type="Pfam" id="PF13359"/>
    </source>
</evidence>
<protein>
    <recommendedName>
        <fullName evidence="8">DDE Tnp4 domain-containing protein</fullName>
    </recommendedName>
</protein>
<evidence type="ECO:0000256" key="4">
    <source>
        <dbReference type="ARBA" id="ARBA00022722"/>
    </source>
</evidence>
<dbReference type="Pfam" id="PF13359">
    <property type="entry name" value="DDE_Tnp_4"/>
    <property type="match status" value="2"/>
</dbReference>